<evidence type="ECO:0000313" key="2">
    <source>
        <dbReference type="Proteomes" id="UP000655940"/>
    </source>
</evidence>
<reference evidence="1" key="1">
    <citation type="submission" date="2020-09" db="EMBL/GenBank/DDBJ databases">
        <title>Distribution of Beta-Lactamase Producing Gram-Negative Bacterial Isolates in Isabela River of Santo Domingo, Dominican Republic.</title>
        <authorList>
            <person name="Calderon V."/>
            <person name="Bonnelly R."/>
            <person name="Del Rosario C."/>
            <person name="Duarte A."/>
            <person name="Barauna R."/>
            <person name="Juca Ramos R.T."/>
            <person name="Perdomo O.P."/>
            <person name="Rodriguez De Francisco L.E."/>
            <person name="Franco De Los Santos E.F."/>
        </authorList>
    </citation>
    <scope>NUCLEOTIDE SEQUENCE</scope>
    <source>
        <strain evidence="1">INTEC_BI15</strain>
    </source>
</reference>
<dbReference type="AlphaFoldDB" id="A0AAP1QXK0"/>
<name>A0AAP1QXK0_ACIBA</name>
<comment type="caution">
    <text evidence="1">The sequence shown here is derived from an EMBL/GenBank/DDBJ whole genome shotgun (WGS) entry which is preliminary data.</text>
</comment>
<dbReference type="EMBL" id="JACZEI010000007">
    <property type="protein sequence ID" value="MBE0330389.1"/>
    <property type="molecule type" value="Genomic_DNA"/>
</dbReference>
<organism evidence="1 2">
    <name type="scientific">Acinetobacter baumannii</name>
    <dbReference type="NCBI Taxonomy" id="470"/>
    <lineage>
        <taxon>Bacteria</taxon>
        <taxon>Pseudomonadati</taxon>
        <taxon>Pseudomonadota</taxon>
        <taxon>Gammaproteobacteria</taxon>
        <taxon>Moraxellales</taxon>
        <taxon>Moraxellaceae</taxon>
        <taxon>Acinetobacter</taxon>
        <taxon>Acinetobacter calcoaceticus/baumannii complex</taxon>
    </lineage>
</organism>
<dbReference type="Proteomes" id="UP000655940">
    <property type="component" value="Unassembled WGS sequence"/>
</dbReference>
<gene>
    <name evidence="1" type="ORF">IHV20_09530</name>
</gene>
<sequence>MSLDATKWAWEVQFSDRKGGSLKPLKRLVLLSLADRAGEEHTCYPSVKRLEDDTNLDRKTVMKIIAELIEDGLIADTGERTGKTKQVKIYKLIGVLGRENKRVPTMGYLPQESTDLKGTNVGTVPTTEQYHCSEERVPTIPLNSPNVGTRNLPKNLSEESKNKKTWLSLKKLGEEIRLATDQETYEQIKNATWFDRELRAFELYNTEKNLCDELMNYHFADWLINACGKYQAREQTGFRNSGSQVRCSPSAPHQLSDKQVHTFAQKLSQHPEFARQFAAAGESYDQLAARIAVKLSDPDQARQWEPYLKQVGFKGSLQGAA</sequence>
<dbReference type="RefSeq" id="WP_190596336.1">
    <property type="nucleotide sequence ID" value="NZ_JACXKJ010000007.1"/>
</dbReference>
<evidence type="ECO:0000313" key="1">
    <source>
        <dbReference type="EMBL" id="MBE0330389.1"/>
    </source>
</evidence>
<dbReference type="Pfam" id="PF13730">
    <property type="entry name" value="HTH_36"/>
    <property type="match status" value="1"/>
</dbReference>
<proteinExistence type="predicted"/>
<dbReference type="InterPro" id="IPR036388">
    <property type="entry name" value="WH-like_DNA-bd_sf"/>
</dbReference>
<protein>
    <submittedName>
        <fullName evidence="1">Helix-turn-helix domain-containing protein</fullName>
    </submittedName>
</protein>
<accession>A0AAP1QXK0</accession>
<dbReference type="Gene3D" id="1.10.10.10">
    <property type="entry name" value="Winged helix-like DNA-binding domain superfamily/Winged helix DNA-binding domain"/>
    <property type="match status" value="1"/>
</dbReference>